<dbReference type="GO" id="GO:0003989">
    <property type="term" value="F:acetyl-CoA carboxylase activity"/>
    <property type="evidence" value="ECO:0007669"/>
    <property type="project" value="InterPro"/>
</dbReference>
<organism evidence="1 2">
    <name type="scientific">Nocardia terrae</name>
    <dbReference type="NCBI Taxonomy" id="2675851"/>
    <lineage>
        <taxon>Bacteria</taxon>
        <taxon>Bacillati</taxon>
        <taxon>Actinomycetota</taxon>
        <taxon>Actinomycetes</taxon>
        <taxon>Mycobacteriales</taxon>
        <taxon>Nocardiaceae</taxon>
        <taxon>Nocardia</taxon>
    </lineage>
</organism>
<reference evidence="1 2" key="1">
    <citation type="submission" date="2019-12" db="EMBL/GenBank/DDBJ databases">
        <title>Nocardia sp. nov. ET3-3 isolated from soil.</title>
        <authorList>
            <person name="Kanchanasin P."/>
            <person name="Tanasupawat S."/>
            <person name="Yuki M."/>
            <person name="Kudo T."/>
        </authorList>
    </citation>
    <scope>NUCLEOTIDE SEQUENCE [LARGE SCALE GENOMIC DNA]</scope>
    <source>
        <strain evidence="1 2">ET3-3</strain>
    </source>
</reference>
<gene>
    <name evidence="1" type="ORF">GPX89_29195</name>
</gene>
<protein>
    <recommendedName>
        <fullName evidence="3">Acyl-CoA carboxylase subunit epsilon</fullName>
    </recommendedName>
</protein>
<proteinExistence type="predicted"/>
<evidence type="ECO:0000313" key="1">
    <source>
        <dbReference type="EMBL" id="MVU81305.1"/>
    </source>
</evidence>
<dbReference type="GO" id="GO:0004658">
    <property type="term" value="F:propionyl-CoA carboxylase activity"/>
    <property type="evidence" value="ECO:0007669"/>
    <property type="project" value="InterPro"/>
</dbReference>
<name>A0A7K1V3W1_9NOCA</name>
<dbReference type="Pfam" id="PF13822">
    <property type="entry name" value="ACC_epsilon"/>
    <property type="match status" value="1"/>
</dbReference>
<accession>A0A7K1V3W1</accession>
<evidence type="ECO:0008006" key="3">
    <source>
        <dbReference type="Google" id="ProtNLM"/>
    </source>
</evidence>
<dbReference type="Proteomes" id="UP000466794">
    <property type="component" value="Unassembled WGS sequence"/>
</dbReference>
<dbReference type="AlphaFoldDB" id="A0A7K1V3W1"/>
<sequence>MIEQSLVIERGNPDDLEIAAVITTLATMQIAPTTAGQRPAAVRWLRRERRTAYIASNSWAAA</sequence>
<dbReference type="InterPro" id="IPR032716">
    <property type="entry name" value="ACC_epsilon"/>
</dbReference>
<keyword evidence="2" id="KW-1185">Reference proteome</keyword>
<dbReference type="RefSeq" id="WP_157390903.1">
    <property type="nucleotide sequence ID" value="NZ_WRPP01000006.1"/>
</dbReference>
<comment type="caution">
    <text evidence="1">The sequence shown here is derived from an EMBL/GenBank/DDBJ whole genome shotgun (WGS) entry which is preliminary data.</text>
</comment>
<dbReference type="EMBL" id="WRPP01000006">
    <property type="protein sequence ID" value="MVU81305.1"/>
    <property type="molecule type" value="Genomic_DNA"/>
</dbReference>
<evidence type="ECO:0000313" key="2">
    <source>
        <dbReference type="Proteomes" id="UP000466794"/>
    </source>
</evidence>